<reference evidence="1" key="1">
    <citation type="submission" date="2025-08" db="UniProtKB">
        <authorList>
            <consortium name="Ensembl"/>
        </authorList>
    </citation>
    <scope>IDENTIFICATION</scope>
</reference>
<sequence>AEAPVLWLPDPKNRVYFCPLLCGGLESSSLISGIPDSFSYDHHWKFVLSFKRNSASLGAAELLYFIFLGSKITADSDCSHEIKRRLLL</sequence>
<evidence type="ECO:0000313" key="2">
    <source>
        <dbReference type="Proteomes" id="UP000694544"/>
    </source>
</evidence>
<proteinExistence type="predicted"/>
<protein>
    <submittedName>
        <fullName evidence="1">Uncharacterized protein</fullName>
    </submittedName>
</protein>
<evidence type="ECO:0000313" key="1">
    <source>
        <dbReference type="Ensembl" id="ENSMMSP00000000023.1"/>
    </source>
</evidence>
<name>A0A8C6CG03_MOSMO</name>
<reference evidence="1" key="2">
    <citation type="submission" date="2025-09" db="UniProtKB">
        <authorList>
            <consortium name="Ensembl"/>
        </authorList>
    </citation>
    <scope>IDENTIFICATION</scope>
</reference>
<dbReference type="Ensembl" id="ENSMMST00000000025.1">
    <property type="protein sequence ID" value="ENSMMSP00000000023.1"/>
    <property type="gene ID" value="ENSMMSG00000000028.1"/>
</dbReference>
<dbReference type="AlphaFoldDB" id="A0A8C6CG03"/>
<accession>A0A8C6CG03</accession>
<dbReference type="GeneTree" id="ENSGT00950000185419"/>
<organism evidence="1 2">
    <name type="scientific">Moschus moschiferus</name>
    <name type="common">Siberian musk deer</name>
    <name type="synonym">Moschus sibiricus</name>
    <dbReference type="NCBI Taxonomy" id="68415"/>
    <lineage>
        <taxon>Eukaryota</taxon>
        <taxon>Metazoa</taxon>
        <taxon>Chordata</taxon>
        <taxon>Craniata</taxon>
        <taxon>Vertebrata</taxon>
        <taxon>Euteleostomi</taxon>
        <taxon>Mammalia</taxon>
        <taxon>Eutheria</taxon>
        <taxon>Laurasiatheria</taxon>
        <taxon>Artiodactyla</taxon>
        <taxon>Ruminantia</taxon>
        <taxon>Pecora</taxon>
        <taxon>Moschidae</taxon>
        <taxon>Moschus</taxon>
    </lineage>
</organism>
<dbReference type="Proteomes" id="UP000694544">
    <property type="component" value="Unplaced"/>
</dbReference>
<keyword evidence="2" id="KW-1185">Reference proteome</keyword>